<evidence type="ECO:0000313" key="6">
    <source>
        <dbReference type="Ensembl" id="ENSGWIP00000027411.1"/>
    </source>
</evidence>
<keyword evidence="2" id="KW-0963">Cytoplasm</keyword>
<protein>
    <recommendedName>
        <fullName evidence="8">Leucine rich repeat containing 45</fullName>
    </recommendedName>
</protein>
<dbReference type="PANTHER" id="PTHR23170:SF3">
    <property type="entry name" value="LEUCINE-RICH REPEAT-CONTAINING PROTEIN 45"/>
    <property type="match status" value="1"/>
</dbReference>
<dbReference type="Pfam" id="PF13516">
    <property type="entry name" value="LRR_6"/>
    <property type="match status" value="3"/>
</dbReference>
<dbReference type="InterPro" id="IPR052116">
    <property type="entry name" value="Centro_Cilium_Assembly"/>
</dbReference>
<dbReference type="InterPro" id="IPR001611">
    <property type="entry name" value="Leu-rich_rpt"/>
</dbReference>
<dbReference type="SUPFAM" id="SSF52047">
    <property type="entry name" value="RNI-like"/>
    <property type="match status" value="1"/>
</dbReference>
<evidence type="ECO:0000256" key="1">
    <source>
        <dbReference type="ARBA" id="ARBA00004300"/>
    </source>
</evidence>
<evidence type="ECO:0000256" key="4">
    <source>
        <dbReference type="ARBA" id="ARBA00023212"/>
    </source>
</evidence>
<sequence>MEEFRQTYLSLCKEEGVLPQDSLMDHLQQDGGAAILDLRGHNLPIDTCTVLAKAFQTDTFFTKVILSDCMLSERGVKEILTGLSSNKTVKVLDLKGNNLTSTGAEALGTFLTQNTTLQRLVLEWNALGMLEESFALFCSGLAANTGLMQLDLRNNQINHRGVSELASAIKCNSTLEVLDLRWNNIGLLGGRTLLEALKRNNNIVHLQLTGNNMPREILTSLQQATEHNAQRRSTLRESRNKTLVLSKEIRSLKEEKGQQVLSLMETIKNQKDELGKSNRLRIVNAALTLSEQKNHDLYGELKRVKAEKEEQMVKQNRERKRLQEDSTLKEEKLLREIQNLTEANGLLKYKLEEMERRCKVQQQQIFELKHDLSNSTAELKLQAAQAGDRLIVEKQRFKQALEEMDDLHQKEVKHVNQRLEETEKALEESIFKMKRQRVQLEEELSKAKSAGVAERTRSEEERGRVQAQRCMEKEHVTALEEKFQSVETSLKETQEYCSQQKQTISDLLATKGQQGIEVDRLQRRIEVLQQELLSKDQERMAEVSTVRMEKQEELRHLQTEQVGLLEKISTLEREYKVLSTNHNETLQDKERQISSFLEKLQLKEAEIQRMREEEAHRASQLQNAILTYMQGSLKK</sequence>
<keyword evidence="4" id="KW-0206">Cytoskeleton</keyword>
<dbReference type="InterPro" id="IPR032675">
    <property type="entry name" value="LRR_dom_sf"/>
</dbReference>
<reference evidence="6" key="1">
    <citation type="submission" date="2020-06" db="EMBL/GenBank/DDBJ databases">
        <authorList>
            <consortium name="Wellcome Sanger Institute Data Sharing"/>
        </authorList>
    </citation>
    <scope>NUCLEOTIDE SEQUENCE [LARGE SCALE GENOMIC DNA]</scope>
</reference>
<evidence type="ECO:0000313" key="7">
    <source>
        <dbReference type="Proteomes" id="UP000694680"/>
    </source>
</evidence>
<evidence type="ECO:0000256" key="3">
    <source>
        <dbReference type="ARBA" id="ARBA00023054"/>
    </source>
</evidence>
<keyword evidence="3 5" id="KW-0175">Coiled coil</keyword>
<evidence type="ECO:0008006" key="8">
    <source>
        <dbReference type="Google" id="ProtNLM"/>
    </source>
</evidence>
<evidence type="ECO:0000256" key="5">
    <source>
        <dbReference type="SAM" id="Coils"/>
    </source>
</evidence>
<proteinExistence type="predicted"/>
<reference evidence="6" key="3">
    <citation type="submission" date="2025-09" db="UniProtKB">
        <authorList>
            <consortium name="Ensembl"/>
        </authorList>
    </citation>
    <scope>IDENTIFICATION</scope>
</reference>
<gene>
    <name evidence="6" type="primary">lrrc45</name>
</gene>
<keyword evidence="7" id="KW-1185">Reference proteome</keyword>
<dbReference type="Gene3D" id="3.80.10.10">
    <property type="entry name" value="Ribonuclease Inhibitor"/>
    <property type="match status" value="2"/>
</dbReference>
<feature type="coiled-coil region" evidence="5">
    <location>
        <begin position="298"/>
        <end position="371"/>
    </location>
</feature>
<dbReference type="PANTHER" id="PTHR23170">
    <property type="entry name" value="NY-REN-58 ANTIGEN"/>
    <property type="match status" value="1"/>
</dbReference>
<dbReference type="GO" id="GO:0005813">
    <property type="term" value="C:centrosome"/>
    <property type="evidence" value="ECO:0007669"/>
    <property type="project" value="UniProtKB-SubCell"/>
</dbReference>
<accession>A0A8C5EW44</accession>
<organism evidence="6 7">
    <name type="scientific">Gouania willdenowi</name>
    <name type="common">Blunt-snouted clingfish</name>
    <name type="synonym">Lepadogaster willdenowi</name>
    <dbReference type="NCBI Taxonomy" id="441366"/>
    <lineage>
        <taxon>Eukaryota</taxon>
        <taxon>Metazoa</taxon>
        <taxon>Chordata</taxon>
        <taxon>Craniata</taxon>
        <taxon>Vertebrata</taxon>
        <taxon>Euteleostomi</taxon>
        <taxon>Actinopterygii</taxon>
        <taxon>Neopterygii</taxon>
        <taxon>Teleostei</taxon>
        <taxon>Neoteleostei</taxon>
        <taxon>Acanthomorphata</taxon>
        <taxon>Ovalentaria</taxon>
        <taxon>Blenniimorphae</taxon>
        <taxon>Blenniiformes</taxon>
        <taxon>Gobiesocoidei</taxon>
        <taxon>Gobiesocidae</taxon>
        <taxon>Gobiesocinae</taxon>
        <taxon>Gouania</taxon>
    </lineage>
</organism>
<name>A0A8C5EW44_GOUWI</name>
<feature type="coiled-coil region" evidence="5">
    <location>
        <begin position="511"/>
        <end position="622"/>
    </location>
</feature>
<reference evidence="6" key="2">
    <citation type="submission" date="2025-08" db="UniProtKB">
        <authorList>
            <consortium name="Ensembl"/>
        </authorList>
    </citation>
    <scope>IDENTIFICATION</scope>
</reference>
<evidence type="ECO:0000256" key="2">
    <source>
        <dbReference type="ARBA" id="ARBA00022490"/>
    </source>
</evidence>
<comment type="subcellular location">
    <subcellularLocation>
        <location evidence="1">Cytoplasm</location>
        <location evidence="1">Cytoskeleton</location>
        <location evidence="1">Microtubule organizing center</location>
        <location evidence="1">Centrosome</location>
    </subcellularLocation>
</comment>
<dbReference type="GO" id="GO:0005886">
    <property type="term" value="C:plasma membrane"/>
    <property type="evidence" value="ECO:0007669"/>
    <property type="project" value="TreeGrafter"/>
</dbReference>
<dbReference type="AlphaFoldDB" id="A0A8C5EW44"/>
<dbReference type="SMART" id="SM00368">
    <property type="entry name" value="LRR_RI"/>
    <property type="match status" value="5"/>
</dbReference>
<feature type="coiled-coil region" evidence="5">
    <location>
        <begin position="409"/>
        <end position="450"/>
    </location>
</feature>
<dbReference type="Ensembl" id="ENSGWIT00000029918.1">
    <property type="protein sequence ID" value="ENSGWIP00000027411.1"/>
    <property type="gene ID" value="ENSGWIG00000014344.1"/>
</dbReference>
<dbReference type="Proteomes" id="UP000694680">
    <property type="component" value="Chromosome 19"/>
</dbReference>